<dbReference type="InterPro" id="IPR026983">
    <property type="entry name" value="DHC"/>
</dbReference>
<feature type="non-terminal residue" evidence="4">
    <location>
        <position position="911"/>
    </location>
</feature>
<feature type="compositionally biased region" description="Basic and acidic residues" evidence="2">
    <location>
        <begin position="836"/>
        <end position="848"/>
    </location>
</feature>
<proteinExistence type="predicted"/>
<feature type="domain" description="Dynein heavy chain coiled coil stalk" evidence="3">
    <location>
        <begin position="134"/>
        <end position="316"/>
    </location>
</feature>
<sequence>MDGQELTTETVTPANVSSSPSPMDARTMHLQLQSPNAQVISPSFDVGDLISYEYFDTASGKLQCGLATVLERLEENKILVEPLMHEARRSLCGVVATTEEGKSILEELRNLEKEFVRCIKDAKQSSQEIWERRYAVQKEKQEVEEAVIIAQEELGDVRTAVKKIDIHHWHELVSYRTPPEIVVRVMAAVVLVLGERRRTWAEIMPILHRPGMTELLATFDSSDLTQAQREEVLQRYINTPKFTYEGVMKGSIALTELYRWVVAHVLMINVSEHRNQMFRINERRSSDLEELEQKLQEDFKKIARLNIEMNALWNRLYEVESKTASNFCASNNTTPRENQSARQRCSHMGLFERPRFAELIKMISGSWHYKMKPERRGISIYSVLCNLGAAPDRNETIILQEQNSLHLLAAMQAKNRQYPPIIQSETEAYVEEAANTHGIQQKRKPQRKTITQIQCAQNIKALVQQIRKNAEEKLQLQQRILINTRSKNTGESQLGQKLSQENYTKEREENNTNTKTFTHIKHFYTQDSPRTPPVQRRLDLSGNKKNSLKDYKIKGFDVLATLERQLQERDDALAALRDRLEEYGREKSALESRSSESVDVVVTLERQLQERDDALAALRDRLEEYGREKSALESRSSESVDVVVTLERQLQERDDALAALRDRLEEYSREKSALESRSSESVDALAAMERQLKERDDALAALRDRLEEYGREKSALESRSSESVDALAAMERQLQERDDALAALRDRLEEHGREKSALESRSSESVDALAAMERQLQERDDALAALRDRLEEYGREKSALESRSSESVDALAAMERQLQERDDALAALRDRLEEYGREKSALESRSSESVDALAAMERQLQERDDALAALRDRLEEHGREKSALESRSSESVDALAAMERQLQERDDALAA</sequence>
<dbReference type="GO" id="GO:0030286">
    <property type="term" value="C:dynein complex"/>
    <property type="evidence" value="ECO:0007669"/>
    <property type="project" value="InterPro"/>
</dbReference>
<gene>
    <name evidence="4" type="ORF">Tc00.1047053505171.109</name>
</gene>
<feature type="compositionally biased region" description="Basic and acidic residues" evidence="2">
    <location>
        <begin position="859"/>
        <end position="890"/>
    </location>
</feature>
<feature type="coiled-coil region" evidence="1">
    <location>
        <begin position="94"/>
        <end position="128"/>
    </location>
</feature>
<dbReference type="Gene3D" id="1.20.920.20">
    <property type="match status" value="1"/>
</dbReference>
<dbReference type="RefSeq" id="XP_810864.1">
    <property type="nucleotide sequence ID" value="XM_805771.1"/>
</dbReference>
<dbReference type="GO" id="GO:0045505">
    <property type="term" value="F:dynein intermediate chain binding"/>
    <property type="evidence" value="ECO:0007669"/>
    <property type="project" value="InterPro"/>
</dbReference>
<accession>Q4D900</accession>
<protein>
    <recommendedName>
        <fullName evidence="3">Dynein heavy chain coiled coil stalk domain-containing protein</fullName>
    </recommendedName>
</protein>
<feature type="compositionally biased region" description="Polar residues" evidence="2">
    <location>
        <begin position="488"/>
        <end position="502"/>
    </location>
</feature>
<feature type="region of interest" description="Disordered" evidence="2">
    <location>
        <begin position="488"/>
        <end position="514"/>
    </location>
</feature>
<feature type="compositionally biased region" description="Polar residues" evidence="2">
    <location>
        <begin position="1"/>
        <end position="21"/>
    </location>
</feature>
<dbReference type="PaxDb" id="353153-Q4D900"/>
<organism evidence="4 5">
    <name type="scientific">Trypanosoma cruzi (strain CL Brener)</name>
    <dbReference type="NCBI Taxonomy" id="353153"/>
    <lineage>
        <taxon>Eukaryota</taxon>
        <taxon>Discoba</taxon>
        <taxon>Euglenozoa</taxon>
        <taxon>Kinetoplastea</taxon>
        <taxon>Metakinetoplastina</taxon>
        <taxon>Trypanosomatida</taxon>
        <taxon>Trypanosomatidae</taxon>
        <taxon>Trypanosoma</taxon>
        <taxon>Schizotrypanum</taxon>
    </lineage>
</organism>
<feature type="region of interest" description="Disordered" evidence="2">
    <location>
        <begin position="794"/>
        <end position="814"/>
    </location>
</feature>
<dbReference type="GeneID" id="3541739"/>
<evidence type="ECO:0000259" key="3">
    <source>
        <dbReference type="Pfam" id="PF12777"/>
    </source>
</evidence>
<comment type="caution">
    <text evidence="4">The sequence shown here is derived from an EMBL/GenBank/DDBJ whole genome shotgun (WGS) entry which is preliminary data.</text>
</comment>
<feature type="compositionally biased region" description="Basic and acidic residues" evidence="2">
    <location>
        <begin position="901"/>
        <end position="911"/>
    </location>
</feature>
<dbReference type="GO" id="GO:0007018">
    <property type="term" value="P:microtubule-based movement"/>
    <property type="evidence" value="ECO:0007669"/>
    <property type="project" value="InterPro"/>
</dbReference>
<dbReference type="GO" id="GO:0051959">
    <property type="term" value="F:dynein light intermediate chain binding"/>
    <property type="evidence" value="ECO:0007669"/>
    <property type="project" value="InterPro"/>
</dbReference>
<dbReference type="PANTHER" id="PTHR45703">
    <property type="entry name" value="DYNEIN HEAVY CHAIN"/>
    <property type="match status" value="1"/>
</dbReference>
<feature type="region of interest" description="Disordered" evidence="2">
    <location>
        <begin position="836"/>
        <end position="911"/>
    </location>
</feature>
<evidence type="ECO:0000313" key="4">
    <source>
        <dbReference type="EMBL" id="EAN89013.1"/>
    </source>
</evidence>
<dbReference type="Pfam" id="PF12777">
    <property type="entry name" value="MT"/>
    <property type="match status" value="1"/>
</dbReference>
<evidence type="ECO:0000313" key="5">
    <source>
        <dbReference type="Proteomes" id="UP000002296"/>
    </source>
</evidence>
<dbReference type="InParanoid" id="Q4D900"/>
<dbReference type="STRING" id="353153.Q4D900"/>
<feature type="region of interest" description="Disordered" evidence="2">
    <location>
        <begin position="1"/>
        <end position="24"/>
    </location>
</feature>
<dbReference type="SMR" id="Q4D900"/>
<dbReference type="eggNOG" id="KOG3595">
    <property type="taxonomic scope" value="Eukaryota"/>
</dbReference>
<name>Q4D900_TRYCC</name>
<feature type="compositionally biased region" description="Basic and acidic residues" evidence="2">
    <location>
        <begin position="794"/>
        <end position="806"/>
    </location>
</feature>
<evidence type="ECO:0000256" key="2">
    <source>
        <dbReference type="SAM" id="MobiDB-lite"/>
    </source>
</evidence>
<keyword evidence="5" id="KW-1185">Reference proteome</keyword>
<evidence type="ECO:0000256" key="1">
    <source>
        <dbReference type="SAM" id="Coils"/>
    </source>
</evidence>
<dbReference type="AlphaFoldDB" id="Q4D900"/>
<reference evidence="4 5" key="1">
    <citation type="journal article" date="2005" name="Science">
        <title>The genome sequence of Trypanosoma cruzi, etiologic agent of Chagas disease.</title>
        <authorList>
            <person name="El-Sayed N.M."/>
            <person name="Myler P.J."/>
            <person name="Bartholomeu D.C."/>
            <person name="Nilsson D."/>
            <person name="Aggarwal G."/>
            <person name="Tran A.N."/>
            <person name="Ghedin E."/>
            <person name="Worthey E.A."/>
            <person name="Delcher A.L."/>
            <person name="Blandin G."/>
            <person name="Westenberger S.J."/>
            <person name="Caler E."/>
            <person name="Cerqueira G.C."/>
            <person name="Branche C."/>
            <person name="Haas B."/>
            <person name="Anupama A."/>
            <person name="Arner E."/>
            <person name="Aslund L."/>
            <person name="Attipoe P."/>
            <person name="Bontempi E."/>
            <person name="Bringaud F."/>
            <person name="Burton P."/>
            <person name="Cadag E."/>
            <person name="Campbell D.A."/>
            <person name="Carrington M."/>
            <person name="Crabtree J."/>
            <person name="Darban H."/>
            <person name="da Silveira J.F."/>
            <person name="de Jong P."/>
            <person name="Edwards K."/>
            <person name="Englund P.T."/>
            <person name="Fazelina G."/>
            <person name="Feldblyum T."/>
            <person name="Ferella M."/>
            <person name="Frasch A.C."/>
            <person name="Gull K."/>
            <person name="Horn D."/>
            <person name="Hou L."/>
            <person name="Huang Y."/>
            <person name="Kindlund E."/>
            <person name="Klingbeil M."/>
            <person name="Kluge S."/>
            <person name="Koo H."/>
            <person name="Lacerda D."/>
            <person name="Levin M.J."/>
            <person name="Lorenzi H."/>
            <person name="Louie T."/>
            <person name="Machado C.R."/>
            <person name="McCulloch R."/>
            <person name="McKenna A."/>
            <person name="Mizuno Y."/>
            <person name="Mottram J.C."/>
            <person name="Nelson S."/>
            <person name="Ochaya S."/>
            <person name="Osoegawa K."/>
            <person name="Pai G."/>
            <person name="Parsons M."/>
            <person name="Pentony M."/>
            <person name="Pettersson U."/>
            <person name="Pop M."/>
            <person name="Ramirez J.L."/>
            <person name="Rinta J."/>
            <person name="Robertson L."/>
            <person name="Salzberg S.L."/>
            <person name="Sanchez D.O."/>
            <person name="Seyler A."/>
            <person name="Sharma R."/>
            <person name="Shetty J."/>
            <person name="Simpson A.J."/>
            <person name="Sisk E."/>
            <person name="Tammi M.T."/>
            <person name="Tarleton R."/>
            <person name="Teixeira S."/>
            <person name="Van Aken S."/>
            <person name="Vogt C."/>
            <person name="Ward P.N."/>
            <person name="Wickstead B."/>
            <person name="Wortman J."/>
            <person name="White O."/>
            <person name="Fraser C.M."/>
            <person name="Stuart K.D."/>
            <person name="Andersson B."/>
        </authorList>
    </citation>
    <scope>NUCLEOTIDE SEQUENCE [LARGE SCALE GENOMIC DNA]</scope>
    <source>
        <strain evidence="4 5">CL Brener</strain>
    </source>
</reference>
<dbReference type="OMA" id="FRINERR"/>
<dbReference type="EMBL" id="AAHK01000797">
    <property type="protein sequence ID" value="EAN89013.1"/>
    <property type="molecule type" value="Genomic_DNA"/>
</dbReference>
<dbReference type="KEGG" id="tcr:505171.109"/>
<dbReference type="Proteomes" id="UP000002296">
    <property type="component" value="Unassembled WGS sequence"/>
</dbReference>
<dbReference type="InterPro" id="IPR024743">
    <property type="entry name" value="Dynein_HC_stalk"/>
</dbReference>
<keyword evidence="1" id="KW-0175">Coiled coil</keyword>